<evidence type="ECO:0000313" key="2">
    <source>
        <dbReference type="Proteomes" id="UP000887540"/>
    </source>
</evidence>
<dbReference type="Proteomes" id="UP000887540">
    <property type="component" value="Unplaced"/>
</dbReference>
<dbReference type="WBParaSite" id="ACRNAN_scaffold17.g27623.t1">
    <property type="protein sequence ID" value="ACRNAN_scaffold17.g27623.t1"/>
    <property type="gene ID" value="ACRNAN_scaffold17.g27623"/>
</dbReference>
<reference evidence="3" key="1">
    <citation type="submission" date="2022-11" db="UniProtKB">
        <authorList>
            <consortium name="WormBaseParasite"/>
        </authorList>
    </citation>
    <scope>IDENTIFICATION</scope>
</reference>
<dbReference type="AlphaFoldDB" id="A0A914D087"/>
<evidence type="ECO:0000256" key="1">
    <source>
        <dbReference type="SAM" id="MobiDB-lite"/>
    </source>
</evidence>
<sequence length="306" mass="34706">MYKLDPYSSSFTVKPATIIYELPSYHTEEVSNQEDPSTNSGISPVEDLKRKQLQLLDKLVAFQKSLTDFLGKKPAVNEHHAKLDKGNNKEDKSKNKNKQADVENPEFSPSTTFLNQRRQVNITTDQVSIFDYKQAKNQQNAFDLYCYESDKIWLGILAKIGKQRGVGILLNKDESDSYKKANVKVHFEAKEDISILLSGEPVAQGHIAVWKLLGTLLDLYSSHDSIVSLIADDWLIKAKLFISKKILLDTLSRELCGFLGRSDFLAAQNSIMLPDIILSSLFPRNIRLNNNVELWLNRIDSCISRL</sequence>
<evidence type="ECO:0000313" key="3">
    <source>
        <dbReference type="WBParaSite" id="ACRNAN_scaffold17.g27623.t1"/>
    </source>
</evidence>
<feature type="compositionally biased region" description="Basic and acidic residues" evidence="1">
    <location>
        <begin position="77"/>
        <end position="101"/>
    </location>
</feature>
<keyword evidence="2" id="KW-1185">Reference proteome</keyword>
<protein>
    <submittedName>
        <fullName evidence="3">Uncharacterized protein</fullName>
    </submittedName>
</protein>
<proteinExistence type="predicted"/>
<organism evidence="2 3">
    <name type="scientific">Acrobeloides nanus</name>
    <dbReference type="NCBI Taxonomy" id="290746"/>
    <lineage>
        <taxon>Eukaryota</taxon>
        <taxon>Metazoa</taxon>
        <taxon>Ecdysozoa</taxon>
        <taxon>Nematoda</taxon>
        <taxon>Chromadorea</taxon>
        <taxon>Rhabditida</taxon>
        <taxon>Tylenchina</taxon>
        <taxon>Cephalobomorpha</taxon>
        <taxon>Cephaloboidea</taxon>
        <taxon>Cephalobidae</taxon>
        <taxon>Acrobeloides</taxon>
    </lineage>
</organism>
<name>A0A914D087_9BILA</name>
<accession>A0A914D087</accession>
<feature type="region of interest" description="Disordered" evidence="1">
    <location>
        <begin position="77"/>
        <end position="110"/>
    </location>
</feature>